<keyword evidence="2" id="KW-1185">Reference proteome</keyword>
<dbReference type="InterPro" id="IPR001753">
    <property type="entry name" value="Enoyl-CoA_hydra/iso"/>
</dbReference>
<dbReference type="SUPFAM" id="SSF52096">
    <property type="entry name" value="ClpP/crotonase"/>
    <property type="match status" value="1"/>
</dbReference>
<evidence type="ECO:0008006" key="3">
    <source>
        <dbReference type="Google" id="ProtNLM"/>
    </source>
</evidence>
<dbReference type="CDD" id="cd06558">
    <property type="entry name" value="crotonase-like"/>
    <property type="match status" value="1"/>
</dbReference>
<dbReference type="PANTHER" id="PTHR43612:SF3">
    <property type="entry name" value="TRIFUNCTIONAL ENZYME SUBUNIT ALPHA, MITOCHONDRIAL"/>
    <property type="match status" value="1"/>
</dbReference>
<dbReference type="RefSeq" id="WP_163496681.1">
    <property type="nucleotide sequence ID" value="NZ_CP048711.1"/>
</dbReference>
<dbReference type="PANTHER" id="PTHR43612">
    <property type="entry name" value="TRIFUNCTIONAL ENZYME SUBUNIT ALPHA"/>
    <property type="match status" value="1"/>
</dbReference>
<dbReference type="InterPro" id="IPR050136">
    <property type="entry name" value="FA_oxidation_alpha_subunit"/>
</dbReference>
<dbReference type="Gene3D" id="3.90.226.10">
    <property type="entry name" value="2-enoyl-CoA Hydratase, Chain A, domain 1"/>
    <property type="match status" value="1"/>
</dbReference>
<gene>
    <name evidence="1" type="ORF">G3T16_19465</name>
</gene>
<proteinExistence type="predicted"/>
<sequence length="290" mass="30787">MSVFKYEKDADGIVTVTIDMTGPVNAMNAQYREAMAATVARLEQESGLCGVIFASARTGLFAGGDLDELPATRPGDAAAFMAQCEQNKGEFRRLEKLPVPVVAAINGTALGGGFELCLACNYRIAVDDHSVQLGLPEVTLGLLPGGGGVVRMVKLLGLEKALPYLLEGIRVAPAAALEAGLIDETVAAQDQLLPRARAWLLSRKDDPEAAVQPWDRKGFRPPGGGPSNPHIAQLITIAPAMLWQKTRGLLPAPELILDCAVEALRLDLDTALRIESRGLTWLATTARAGN</sequence>
<name>A0A6C0UB75_9GAMM</name>
<dbReference type="InterPro" id="IPR029045">
    <property type="entry name" value="ClpP/crotonase-like_dom_sf"/>
</dbReference>
<protein>
    <recommendedName>
        <fullName evidence="3">Enoyl-CoA hydratase/isomerase family protein</fullName>
    </recommendedName>
</protein>
<dbReference type="Pfam" id="PF00378">
    <property type="entry name" value="ECH_1"/>
    <property type="match status" value="1"/>
</dbReference>
<dbReference type="EMBL" id="CP048711">
    <property type="protein sequence ID" value="QIB67254.1"/>
    <property type="molecule type" value="Genomic_DNA"/>
</dbReference>
<evidence type="ECO:0000313" key="1">
    <source>
        <dbReference type="EMBL" id="QIB67254.1"/>
    </source>
</evidence>
<dbReference type="GO" id="GO:0006635">
    <property type="term" value="P:fatty acid beta-oxidation"/>
    <property type="evidence" value="ECO:0007669"/>
    <property type="project" value="TreeGrafter"/>
</dbReference>
<evidence type="ECO:0000313" key="2">
    <source>
        <dbReference type="Proteomes" id="UP000477680"/>
    </source>
</evidence>
<dbReference type="GO" id="GO:0004300">
    <property type="term" value="F:enoyl-CoA hydratase activity"/>
    <property type="evidence" value="ECO:0007669"/>
    <property type="project" value="TreeGrafter"/>
</dbReference>
<dbReference type="GO" id="GO:0016509">
    <property type="term" value="F:long-chain (3S)-3-hydroxyacyl-CoA dehydrogenase (NAD+) activity"/>
    <property type="evidence" value="ECO:0007669"/>
    <property type="project" value="TreeGrafter"/>
</dbReference>
<reference evidence="1 2" key="1">
    <citation type="submission" date="2020-02" db="EMBL/GenBank/DDBJ databases">
        <title>Genome sequencing for Kineobactrum sp. M2.</title>
        <authorList>
            <person name="Park S.-J."/>
        </authorList>
    </citation>
    <scope>NUCLEOTIDE SEQUENCE [LARGE SCALE GENOMIC DNA]</scope>
    <source>
        <strain evidence="1 2">M2</strain>
    </source>
</reference>
<dbReference type="AlphaFoldDB" id="A0A6C0UB75"/>
<dbReference type="KEGG" id="kim:G3T16_19465"/>
<organism evidence="1 2">
    <name type="scientific">Kineobactrum salinum</name>
    <dbReference type="NCBI Taxonomy" id="2708301"/>
    <lineage>
        <taxon>Bacteria</taxon>
        <taxon>Pseudomonadati</taxon>
        <taxon>Pseudomonadota</taxon>
        <taxon>Gammaproteobacteria</taxon>
        <taxon>Cellvibrionales</taxon>
        <taxon>Halieaceae</taxon>
        <taxon>Kineobactrum</taxon>
    </lineage>
</organism>
<accession>A0A6C0UB75</accession>
<dbReference type="Proteomes" id="UP000477680">
    <property type="component" value="Chromosome"/>
</dbReference>